<dbReference type="InterPro" id="IPR014710">
    <property type="entry name" value="RmlC-like_jellyroll"/>
</dbReference>
<reference evidence="2" key="2">
    <citation type="submission" date="2014-04" db="EMBL/GenBank/DDBJ databases">
        <authorList>
            <person name="Xu Y.W."/>
            <person name="Yang Q."/>
        </authorList>
    </citation>
    <scope>NUCLEOTIDE SEQUENCE</scope>
    <source>
        <strain evidence="2">DSM 44626</strain>
    </source>
</reference>
<dbReference type="eggNOG" id="COG1898">
    <property type="taxonomic scope" value="Bacteria"/>
</dbReference>
<dbReference type="SUPFAM" id="SSF51182">
    <property type="entry name" value="RmlC-like cupins"/>
    <property type="match status" value="1"/>
</dbReference>
<dbReference type="InterPro" id="IPR011051">
    <property type="entry name" value="RmlC_Cupin_sf"/>
</dbReference>
<dbReference type="InterPro" id="IPR000888">
    <property type="entry name" value="RmlC-like"/>
</dbReference>
<dbReference type="Pfam" id="PF00908">
    <property type="entry name" value="dTDP_sugar_isom"/>
    <property type="match status" value="1"/>
</dbReference>
<dbReference type="EMBL" id="HG964446">
    <property type="protein sequence ID" value="CDO90568.1"/>
    <property type="molecule type" value="Genomic_DNA"/>
</dbReference>
<dbReference type="CDD" id="cd00438">
    <property type="entry name" value="cupin_RmlC"/>
    <property type="match status" value="1"/>
</dbReference>
<dbReference type="PANTHER" id="PTHR21047:SF2">
    <property type="entry name" value="THYMIDINE DIPHOSPHO-4-KETO-RHAMNOSE 3,5-EPIMERASE"/>
    <property type="match status" value="1"/>
</dbReference>
<organism evidence="2">
    <name type="scientific">Mycobacterium triplex</name>
    <dbReference type="NCBI Taxonomy" id="47839"/>
    <lineage>
        <taxon>Bacteria</taxon>
        <taxon>Bacillati</taxon>
        <taxon>Actinomycetota</taxon>
        <taxon>Actinomycetes</taxon>
        <taxon>Mycobacteriales</taxon>
        <taxon>Mycobacteriaceae</taxon>
        <taxon>Mycobacterium</taxon>
        <taxon>Mycobacterium simiae complex</taxon>
    </lineage>
</organism>
<dbReference type="AlphaFoldDB" id="A0A024K4Z5"/>
<evidence type="ECO:0000313" key="2">
    <source>
        <dbReference type="EMBL" id="CDO90568.1"/>
    </source>
</evidence>
<dbReference type="GO" id="GO:0005829">
    <property type="term" value="C:cytosol"/>
    <property type="evidence" value="ECO:0007669"/>
    <property type="project" value="TreeGrafter"/>
</dbReference>
<comment type="similarity">
    <text evidence="1">Belongs to the dTDP-4-dehydrorhamnose 3,5-epimerase family.</text>
</comment>
<name>A0A024K4Z5_9MYCO</name>
<dbReference type="HOGENOM" id="CLU_090940_1_0_11"/>
<gene>
    <name evidence="2" type="ORF">BN973_04965</name>
</gene>
<accession>A0A024K4Z5</accession>
<reference evidence="2" key="1">
    <citation type="journal article" date="2014" name="Genome Announc.">
        <title>Draft Genome Sequence of Mycobacterium triplex DSM 44626.</title>
        <authorList>
            <person name="Sassi M."/>
            <person name="Croce O."/>
            <person name="Robert C."/>
            <person name="Raoult D."/>
            <person name="Drancourt M."/>
        </authorList>
    </citation>
    <scope>NUCLEOTIDE SEQUENCE [LARGE SCALE GENOMIC DNA]</scope>
    <source>
        <strain evidence="2">DSM 44626</strain>
    </source>
</reference>
<dbReference type="GO" id="GO:0019305">
    <property type="term" value="P:dTDP-rhamnose biosynthetic process"/>
    <property type="evidence" value="ECO:0007669"/>
    <property type="project" value="TreeGrafter"/>
</dbReference>
<dbReference type="PANTHER" id="PTHR21047">
    <property type="entry name" value="DTDP-6-DEOXY-D-GLUCOSE-3,5 EPIMERASE"/>
    <property type="match status" value="1"/>
</dbReference>
<dbReference type="Gene3D" id="2.60.120.10">
    <property type="entry name" value="Jelly Rolls"/>
    <property type="match status" value="1"/>
</dbReference>
<dbReference type="OrthoDB" id="9800680at2"/>
<protein>
    <submittedName>
        <fullName evidence="2">dTDP-4-dehydrorhamnose 3,5-epimerase</fullName>
    </submittedName>
</protein>
<proteinExistence type="inferred from homology"/>
<dbReference type="STRING" id="47839.BN973_04965"/>
<dbReference type="GO" id="GO:0008830">
    <property type="term" value="F:dTDP-4-dehydrorhamnose 3,5-epimerase activity"/>
    <property type="evidence" value="ECO:0007669"/>
    <property type="project" value="InterPro"/>
</dbReference>
<sequence>MKYTPTSIAGVTIVDIEPSCDHRGFVSQSFCAQEFAEIGLIADVVQTQISFNYTRGTVRGLHRQAPPHPEAKLIRCTRGAIADVAVDVRPESPTYGRHVMVELTADNHRALFVPPYLAHGFQTLVDDTEVSCQISGSQAPAGQEGFRFNEPEFGIKWPLPVTVISEEDATWPKSDSVESIDEDVVVMMDVNRLLAERCTHDSSALPAAIAPPVRHAVHLSECATPSGARFGSDARARRQESGSA</sequence>
<dbReference type="Proteomes" id="UP000028880">
    <property type="component" value="Unassembled WGS sequence"/>
</dbReference>
<dbReference type="GO" id="GO:0000271">
    <property type="term" value="P:polysaccharide biosynthetic process"/>
    <property type="evidence" value="ECO:0007669"/>
    <property type="project" value="TreeGrafter"/>
</dbReference>
<evidence type="ECO:0000256" key="1">
    <source>
        <dbReference type="ARBA" id="ARBA00010154"/>
    </source>
</evidence>